<keyword evidence="5 8" id="KW-0332">GMP biosynthesis</keyword>
<dbReference type="GO" id="GO:0003921">
    <property type="term" value="F:GMP synthase activity"/>
    <property type="evidence" value="ECO:0007669"/>
    <property type="project" value="InterPro"/>
</dbReference>
<keyword evidence="10" id="KW-1185">Reference proteome</keyword>
<dbReference type="Gene3D" id="3.30.300.10">
    <property type="match status" value="2"/>
</dbReference>
<evidence type="ECO:0000313" key="10">
    <source>
        <dbReference type="Proteomes" id="UP000675881"/>
    </source>
</evidence>
<dbReference type="FunFam" id="3.30.300.10:FF:000008">
    <property type="entry name" value="GMP synthase [glutamine-hydrolyzing]"/>
    <property type="match status" value="1"/>
</dbReference>
<proteinExistence type="predicted"/>
<evidence type="ECO:0000313" key="9">
    <source>
        <dbReference type="EMBL" id="CAF2781773.1"/>
    </source>
</evidence>
<evidence type="ECO:0000256" key="4">
    <source>
        <dbReference type="ARBA" id="ARBA00022741"/>
    </source>
</evidence>
<keyword evidence="3 9" id="KW-0436">Ligase</keyword>
<dbReference type="PRINTS" id="PR00097">
    <property type="entry name" value="ANTSNTHASEII"/>
</dbReference>
<dbReference type="Proteomes" id="UP000675881">
    <property type="component" value="Chromosome 1"/>
</dbReference>
<dbReference type="InterPro" id="IPR014729">
    <property type="entry name" value="Rossmann-like_a/b/a_fold"/>
</dbReference>
<keyword evidence="7 8" id="KW-0067">ATP-binding</keyword>
<dbReference type="InterPro" id="IPR001674">
    <property type="entry name" value="GMP_synth_C"/>
</dbReference>
<evidence type="ECO:0000256" key="2">
    <source>
        <dbReference type="ARBA" id="ARBA00012746"/>
    </source>
</evidence>
<dbReference type="Gene3D" id="3.40.50.620">
    <property type="entry name" value="HUPs"/>
    <property type="match status" value="1"/>
</dbReference>
<dbReference type="InterPro" id="IPR017926">
    <property type="entry name" value="GATASE"/>
</dbReference>
<dbReference type="SUPFAM" id="SSF54810">
    <property type="entry name" value="GMP synthetase C-terminal dimerisation domain"/>
    <property type="match status" value="2"/>
</dbReference>
<evidence type="ECO:0000256" key="7">
    <source>
        <dbReference type="ARBA" id="ARBA00022840"/>
    </source>
</evidence>
<dbReference type="OrthoDB" id="1724632at2759"/>
<dbReference type="SUPFAM" id="SSF52317">
    <property type="entry name" value="Class I glutamine amidotransferase-like"/>
    <property type="match status" value="1"/>
</dbReference>
<keyword evidence="4 8" id="KW-0547">Nucleotide-binding</keyword>
<accession>A0A7R8H140</accession>
<comment type="caution">
    <text evidence="8">Lacks conserved residue(s) required for the propagation of feature annotation.</text>
</comment>
<dbReference type="SUPFAM" id="SSF52402">
    <property type="entry name" value="Adenine nucleotide alpha hydrolases-like"/>
    <property type="match status" value="1"/>
</dbReference>
<name>A0A7R8H140_LEPSM</name>
<comment type="pathway">
    <text evidence="1">Purine metabolism; GMP biosynthesis; GMP from XMP (L-Gln route): step 1/1.</text>
</comment>
<dbReference type="AlphaFoldDB" id="A0A7R8H140"/>
<evidence type="ECO:0000256" key="5">
    <source>
        <dbReference type="ARBA" id="ARBA00022749"/>
    </source>
</evidence>
<organism evidence="9 10">
    <name type="scientific">Lepeophtheirus salmonis</name>
    <name type="common">Salmon louse</name>
    <name type="synonym">Caligus salmonis</name>
    <dbReference type="NCBI Taxonomy" id="72036"/>
    <lineage>
        <taxon>Eukaryota</taxon>
        <taxon>Metazoa</taxon>
        <taxon>Ecdysozoa</taxon>
        <taxon>Arthropoda</taxon>
        <taxon>Crustacea</taxon>
        <taxon>Multicrustacea</taxon>
        <taxon>Hexanauplia</taxon>
        <taxon>Copepoda</taxon>
        <taxon>Siphonostomatoida</taxon>
        <taxon>Caligidae</taxon>
        <taxon>Lepeophtheirus</taxon>
    </lineage>
</organism>
<reference evidence="9" key="1">
    <citation type="submission" date="2021-02" db="EMBL/GenBank/DDBJ databases">
        <authorList>
            <person name="Bekaert M."/>
        </authorList>
    </citation>
    <scope>NUCLEOTIDE SEQUENCE</scope>
    <source>
        <strain evidence="9">IoA-00</strain>
    </source>
</reference>
<dbReference type="EC" id="6.3.5.2" evidence="2"/>
<dbReference type="Pfam" id="PF00958">
    <property type="entry name" value="GMP_synt_C"/>
    <property type="match status" value="1"/>
</dbReference>
<protein>
    <recommendedName>
        <fullName evidence="2">GMP synthase (glutamine-hydrolyzing)</fullName>
        <ecNumber evidence="2">6.3.5.2</ecNumber>
    </recommendedName>
</protein>
<dbReference type="InterPro" id="IPR025777">
    <property type="entry name" value="GMPS_ATP_PPase_dom"/>
</dbReference>
<keyword evidence="6 8" id="KW-0658">Purine biosynthesis</keyword>
<evidence type="ECO:0000256" key="1">
    <source>
        <dbReference type="ARBA" id="ARBA00005153"/>
    </source>
</evidence>
<dbReference type="PANTHER" id="PTHR11922:SF2">
    <property type="entry name" value="GMP SYNTHASE [GLUTAMINE-HYDROLYZING]"/>
    <property type="match status" value="1"/>
</dbReference>
<dbReference type="GO" id="GO:0005524">
    <property type="term" value="F:ATP binding"/>
    <property type="evidence" value="ECO:0007669"/>
    <property type="project" value="UniProtKB-UniRule"/>
</dbReference>
<sequence length="486" mass="54013">MDRIAILDAGAQYGKVIDRRVRDAGVESIFLPLETSAQTIKEGAFKGLILSGGPSSVYASDAPKYDAGIFQIPEVPVLGICYGMQIINKEFGGTVTKKTGEGRWSRDDQDVLLTHGDSVDKIAEGFRAIAHSGSLVAGIASNKSNIYGVQFHPEVSLSLQKKADVIKTHHNDTELVRKLRIQGRVIEPLTDFHKDEVRKLGKELGLPESLIQRHPFPGPGLAIRIICQVEPYMERDFSETQVLCRLVLNFHDINKLSEITSRQKFNATLLPIRTVGIQGDCRTYSYAVGISSEKSPDWHDLMYFARIIPRVCHNINRVVYIFGSIVENPVIDITPTLLAPLVISTLRQADFVANQCLISFNCNNKISQMPLVLIPIHFDRSVIERTNSFQRSVVIRTFKTDDFMTGVPAIPGKDIPLEVINRMVSDLSQLSGISRVLYDLTSKPPGTTEWEEEAGGNHIQLCMFCMGVVVCKFLLACLFLDIDELG</sequence>
<dbReference type="Pfam" id="PF00117">
    <property type="entry name" value="GATase"/>
    <property type="match status" value="1"/>
</dbReference>
<dbReference type="GO" id="GO:0005829">
    <property type="term" value="C:cytosol"/>
    <property type="evidence" value="ECO:0007669"/>
    <property type="project" value="TreeGrafter"/>
</dbReference>
<dbReference type="PROSITE" id="PS51273">
    <property type="entry name" value="GATASE_TYPE_1"/>
    <property type="match status" value="1"/>
</dbReference>
<dbReference type="PANTHER" id="PTHR11922">
    <property type="entry name" value="GMP SYNTHASE-RELATED"/>
    <property type="match status" value="1"/>
</dbReference>
<dbReference type="EMBL" id="HG994580">
    <property type="protein sequence ID" value="CAF2781773.1"/>
    <property type="molecule type" value="Genomic_DNA"/>
</dbReference>
<evidence type="ECO:0000256" key="8">
    <source>
        <dbReference type="PROSITE-ProRule" id="PRU00886"/>
    </source>
</evidence>
<dbReference type="PROSITE" id="PS51553">
    <property type="entry name" value="GMPS_ATP_PPASE"/>
    <property type="match status" value="1"/>
</dbReference>
<evidence type="ECO:0000256" key="3">
    <source>
        <dbReference type="ARBA" id="ARBA00022598"/>
    </source>
</evidence>
<dbReference type="UniPathway" id="UPA00189">
    <property type="reaction ID" value="UER00296"/>
</dbReference>
<dbReference type="InterPro" id="IPR029062">
    <property type="entry name" value="Class_I_gatase-like"/>
</dbReference>
<dbReference type="Gene3D" id="3.40.50.880">
    <property type="match status" value="1"/>
</dbReference>
<evidence type="ECO:0000256" key="6">
    <source>
        <dbReference type="ARBA" id="ARBA00022755"/>
    </source>
</evidence>
<gene>
    <name evidence="9" type="ORF">LSAA_949</name>
</gene>